<dbReference type="InterPro" id="IPR025110">
    <property type="entry name" value="AMP-bd_C"/>
</dbReference>
<dbReference type="PANTHER" id="PTHR43859">
    <property type="entry name" value="ACYL-ACTIVATING ENZYME"/>
    <property type="match status" value="1"/>
</dbReference>
<evidence type="ECO:0000256" key="2">
    <source>
        <dbReference type="ARBA" id="ARBA00022598"/>
    </source>
</evidence>
<evidence type="ECO:0000256" key="5">
    <source>
        <dbReference type="ARBA" id="ARBA00051915"/>
    </source>
</evidence>
<evidence type="ECO:0000259" key="8">
    <source>
        <dbReference type="Pfam" id="PF00501"/>
    </source>
</evidence>
<dbReference type="PANTHER" id="PTHR43859:SF4">
    <property type="entry name" value="BUTANOATE--COA LIGASE AAE1-RELATED"/>
    <property type="match status" value="1"/>
</dbReference>
<name>A0A4Q2U8S1_9HYPH</name>
<comment type="catalytic activity">
    <reaction evidence="5">
        <text>3-(methylsulfanyl)propanoate + ATP + CoA = 3-(methylsulfanyl)propanoyl-CoA + AMP + diphosphate</text>
        <dbReference type="Rhea" id="RHEA:43052"/>
        <dbReference type="ChEBI" id="CHEBI:30616"/>
        <dbReference type="ChEBI" id="CHEBI:33019"/>
        <dbReference type="ChEBI" id="CHEBI:49016"/>
        <dbReference type="ChEBI" id="CHEBI:57287"/>
        <dbReference type="ChEBI" id="CHEBI:82815"/>
        <dbReference type="ChEBI" id="CHEBI:456215"/>
        <dbReference type="EC" id="6.2.1.44"/>
    </reaction>
    <physiologicalReaction direction="left-to-right" evidence="5">
        <dbReference type="Rhea" id="RHEA:43053"/>
    </physiologicalReaction>
</comment>
<dbReference type="Pfam" id="PF13193">
    <property type="entry name" value="AMP-binding_C"/>
    <property type="match status" value="1"/>
</dbReference>
<reference evidence="10 11" key="1">
    <citation type="submission" date="2018-12" db="EMBL/GenBank/DDBJ databases">
        <authorList>
            <person name="Grouzdev D.S."/>
            <person name="Krutkina M.S."/>
        </authorList>
    </citation>
    <scope>NUCLEOTIDE SEQUENCE [LARGE SCALE GENOMIC DNA]</scope>
    <source>
        <strain evidence="10 11">RmlP026</strain>
    </source>
</reference>
<proteinExistence type="inferred from homology"/>
<dbReference type="FunFam" id="3.30.300.30:FF:000008">
    <property type="entry name" value="2,3-dihydroxybenzoate-AMP ligase"/>
    <property type="match status" value="1"/>
</dbReference>
<dbReference type="EC" id="6.2.1.44" evidence="6"/>
<dbReference type="GO" id="GO:0016874">
    <property type="term" value="F:ligase activity"/>
    <property type="evidence" value="ECO:0007669"/>
    <property type="project" value="UniProtKB-KW"/>
</dbReference>
<keyword evidence="3" id="KW-0276">Fatty acid metabolism</keyword>
<keyword evidence="2" id="KW-0436">Ligase</keyword>
<comment type="caution">
    <text evidence="10">The sequence shown here is derived from an EMBL/GenBank/DDBJ whole genome shotgun (WGS) entry which is preliminary data.</text>
</comment>
<dbReference type="EMBL" id="QYBB01000014">
    <property type="protein sequence ID" value="RYC31487.1"/>
    <property type="molecule type" value="Genomic_DNA"/>
</dbReference>
<evidence type="ECO:0000256" key="6">
    <source>
        <dbReference type="ARBA" id="ARBA00066616"/>
    </source>
</evidence>
<dbReference type="InterPro" id="IPR020845">
    <property type="entry name" value="AMP-binding_CS"/>
</dbReference>
<keyword evidence="11" id="KW-1185">Reference proteome</keyword>
<dbReference type="Gene3D" id="3.40.50.12780">
    <property type="entry name" value="N-terminal domain of ligase-like"/>
    <property type="match status" value="1"/>
</dbReference>
<evidence type="ECO:0000256" key="3">
    <source>
        <dbReference type="ARBA" id="ARBA00022832"/>
    </source>
</evidence>
<evidence type="ECO:0000256" key="1">
    <source>
        <dbReference type="ARBA" id="ARBA00006432"/>
    </source>
</evidence>
<feature type="domain" description="AMP-binding enzyme C-terminal" evidence="9">
    <location>
        <begin position="456"/>
        <end position="531"/>
    </location>
</feature>
<dbReference type="Gene3D" id="3.30.300.30">
    <property type="match status" value="1"/>
</dbReference>
<dbReference type="NCBIfam" id="NF006020">
    <property type="entry name" value="PRK08162.1"/>
    <property type="match status" value="1"/>
</dbReference>
<protein>
    <recommendedName>
        <fullName evidence="7">3-methylmercaptopropionyl-CoA ligase</fullName>
        <ecNumber evidence="6">6.2.1.44</ecNumber>
    </recommendedName>
</protein>
<dbReference type="Proteomes" id="UP000290759">
    <property type="component" value="Unassembled WGS sequence"/>
</dbReference>
<dbReference type="GO" id="GO:0006631">
    <property type="term" value="P:fatty acid metabolic process"/>
    <property type="evidence" value="ECO:0007669"/>
    <property type="project" value="UniProtKB-KW"/>
</dbReference>
<gene>
    <name evidence="10" type="ORF">D3273_14015</name>
</gene>
<evidence type="ECO:0000313" key="11">
    <source>
        <dbReference type="Proteomes" id="UP000290759"/>
    </source>
</evidence>
<organism evidence="10 11">
    <name type="scientific">Lichenibacterium minor</name>
    <dbReference type="NCBI Taxonomy" id="2316528"/>
    <lineage>
        <taxon>Bacteria</taxon>
        <taxon>Pseudomonadati</taxon>
        <taxon>Pseudomonadota</taxon>
        <taxon>Alphaproteobacteria</taxon>
        <taxon>Hyphomicrobiales</taxon>
        <taxon>Lichenihabitantaceae</taxon>
        <taxon>Lichenibacterium</taxon>
    </lineage>
</organism>
<dbReference type="OrthoDB" id="9803968at2"/>
<dbReference type="CDD" id="cd12118">
    <property type="entry name" value="ttLC_FACS_AEE21_like"/>
    <property type="match status" value="1"/>
</dbReference>
<evidence type="ECO:0000256" key="4">
    <source>
        <dbReference type="ARBA" id="ARBA00023098"/>
    </source>
</evidence>
<dbReference type="RefSeq" id="WP_129227504.1">
    <property type="nucleotide sequence ID" value="NZ_QYBB01000014.1"/>
</dbReference>
<evidence type="ECO:0000256" key="7">
    <source>
        <dbReference type="ARBA" id="ARBA00067668"/>
    </source>
</evidence>
<dbReference type="SUPFAM" id="SSF56801">
    <property type="entry name" value="Acetyl-CoA synthetase-like"/>
    <property type="match status" value="1"/>
</dbReference>
<dbReference type="InterPro" id="IPR042099">
    <property type="entry name" value="ANL_N_sf"/>
</dbReference>
<dbReference type="InterPro" id="IPR000873">
    <property type="entry name" value="AMP-dep_synth/lig_dom"/>
</dbReference>
<sequence>MPESLAAASRAVGDALARRAANHVPLSPVSFLNRAALAHPDRIATVYGGVKRSWSEVRHRCRRLASALRGLGLEAGDTVAVMAANTPELFEAHFGVPLCGGVLNAINTRLDADTVRYILEHGGGKVLICDTEFAGTVRAALAGMATPPIVVDIRDPAAPGEALGAVDYEALLAGGDPDFAGGGPADEWDAIALNYTSGTTGRPKGAVYHHRGAYLTAVGNVLEWDMGRAPVYLWTLPMFHCNGWCFPWTVAAKAGTSVCLRRVTGPAVLDAIAEDGVDHFCGAPIVLKMVADAATTPLPRRVKAMTAGAPPPAAVLAAMEARGFDVTHVYGLTETYGPAVACDWREGWDALPAEDRAAKRARQGIAYTLCEEVIVGDPATCEPVPDDGATLGEVLFRGNLVMKGYHADPAATEAAFAGGWFHSGDLAVRHPDGHIQIRDRLKDIIISGGENISSIEIEDAIHHVPGVAAVAVVGAPDERWGEVPVAYVELGAGGAPPSAEDIVAFCRTRLAGFKIPKRVVFTTLPRTSTGKVQKRLLRDRDDGAKP</sequence>
<keyword evidence="4" id="KW-0443">Lipid metabolism</keyword>
<evidence type="ECO:0000313" key="10">
    <source>
        <dbReference type="EMBL" id="RYC31487.1"/>
    </source>
</evidence>
<dbReference type="PROSITE" id="PS00455">
    <property type="entry name" value="AMP_BINDING"/>
    <property type="match status" value="1"/>
</dbReference>
<dbReference type="AlphaFoldDB" id="A0A4Q2U8S1"/>
<feature type="domain" description="AMP-dependent synthetase/ligase" evidence="8">
    <location>
        <begin position="34"/>
        <end position="406"/>
    </location>
</feature>
<dbReference type="Pfam" id="PF00501">
    <property type="entry name" value="AMP-binding"/>
    <property type="match status" value="1"/>
</dbReference>
<dbReference type="InterPro" id="IPR045851">
    <property type="entry name" value="AMP-bd_C_sf"/>
</dbReference>
<evidence type="ECO:0000259" key="9">
    <source>
        <dbReference type="Pfam" id="PF13193"/>
    </source>
</evidence>
<comment type="similarity">
    <text evidence="1">Belongs to the ATP-dependent AMP-binding enzyme family.</text>
</comment>
<reference evidence="10 11" key="2">
    <citation type="submission" date="2019-02" db="EMBL/GenBank/DDBJ databases">
        <title>'Lichenibacterium ramalinii' gen. nov. sp. nov., 'Lichenibacterium minor' gen. nov. sp. nov.</title>
        <authorList>
            <person name="Pankratov T."/>
        </authorList>
    </citation>
    <scope>NUCLEOTIDE SEQUENCE [LARGE SCALE GENOMIC DNA]</scope>
    <source>
        <strain evidence="10 11">RmlP026</strain>
    </source>
</reference>
<accession>A0A4Q2U8S1</accession>